<name>A0ABD6D5Y4_9EURY</name>
<sequence length="114" mass="12843">MGETDGSETVRVIVVDGETETELVVERGRVLREVLLEAGFSPYSRLTDRANCGGRGLCATCGVRLVEAVEPEHWHDRLAERFGYPRLSCQIAAERDLRVSLINDKIVWGRRRSE</sequence>
<dbReference type="AlphaFoldDB" id="A0ABD6D5Y4"/>
<dbReference type="RefSeq" id="WP_256396692.1">
    <property type="nucleotide sequence ID" value="NZ_JANHDJ010000005.1"/>
</dbReference>
<dbReference type="SUPFAM" id="SSF54292">
    <property type="entry name" value="2Fe-2S ferredoxin-like"/>
    <property type="match status" value="1"/>
</dbReference>
<protein>
    <submittedName>
        <fullName evidence="2">2Fe-2S iron-sulfur cluster-binding protein</fullName>
    </submittedName>
</protein>
<dbReference type="EMBL" id="JBHUDM010000002">
    <property type="protein sequence ID" value="MFD1641709.1"/>
    <property type="molecule type" value="Genomic_DNA"/>
</dbReference>
<proteinExistence type="predicted"/>
<organism evidence="2 3">
    <name type="scientific">Halohasta litorea</name>
    <dbReference type="NCBI Taxonomy" id="869891"/>
    <lineage>
        <taxon>Archaea</taxon>
        <taxon>Methanobacteriati</taxon>
        <taxon>Methanobacteriota</taxon>
        <taxon>Stenosarchaea group</taxon>
        <taxon>Halobacteria</taxon>
        <taxon>Halobacteriales</taxon>
        <taxon>Haloferacaceae</taxon>
        <taxon>Halohasta</taxon>
    </lineage>
</organism>
<dbReference type="Proteomes" id="UP001597052">
    <property type="component" value="Unassembled WGS sequence"/>
</dbReference>
<dbReference type="InterPro" id="IPR036010">
    <property type="entry name" value="2Fe-2S_ferredoxin-like_sf"/>
</dbReference>
<reference evidence="2 3" key="1">
    <citation type="journal article" date="2019" name="Int. J. Syst. Evol. Microbiol.">
        <title>The Global Catalogue of Microorganisms (GCM) 10K type strain sequencing project: providing services to taxonomists for standard genome sequencing and annotation.</title>
        <authorList>
            <consortium name="The Broad Institute Genomics Platform"/>
            <consortium name="The Broad Institute Genome Sequencing Center for Infectious Disease"/>
            <person name="Wu L."/>
            <person name="Ma J."/>
        </authorList>
    </citation>
    <scope>NUCLEOTIDE SEQUENCE [LARGE SCALE GENOMIC DNA]</scope>
    <source>
        <strain evidence="2 3">CGMCC 1.10593</strain>
    </source>
</reference>
<comment type="caution">
    <text evidence="2">The sequence shown here is derived from an EMBL/GenBank/DDBJ whole genome shotgun (WGS) entry which is preliminary data.</text>
</comment>
<evidence type="ECO:0000313" key="3">
    <source>
        <dbReference type="Proteomes" id="UP001597052"/>
    </source>
</evidence>
<gene>
    <name evidence="2" type="ORF">ACFSBW_07460</name>
</gene>
<dbReference type="Gene3D" id="3.10.20.30">
    <property type="match status" value="1"/>
</dbReference>
<evidence type="ECO:0000313" key="2">
    <source>
        <dbReference type="EMBL" id="MFD1641709.1"/>
    </source>
</evidence>
<dbReference type="InterPro" id="IPR001041">
    <property type="entry name" value="2Fe-2S_ferredoxin-type"/>
</dbReference>
<evidence type="ECO:0000259" key="1">
    <source>
        <dbReference type="PROSITE" id="PS51085"/>
    </source>
</evidence>
<dbReference type="PROSITE" id="PS51085">
    <property type="entry name" value="2FE2S_FER_2"/>
    <property type="match status" value="1"/>
</dbReference>
<feature type="domain" description="2Fe-2S ferredoxin-type" evidence="1">
    <location>
        <begin position="8"/>
        <end position="105"/>
    </location>
</feature>
<dbReference type="InterPro" id="IPR012675">
    <property type="entry name" value="Beta-grasp_dom_sf"/>
</dbReference>
<dbReference type="CDD" id="cd00207">
    <property type="entry name" value="fer2"/>
    <property type="match status" value="1"/>
</dbReference>
<dbReference type="Pfam" id="PF00111">
    <property type="entry name" value="Fer2"/>
    <property type="match status" value="1"/>
</dbReference>
<accession>A0ABD6D5Y4</accession>
<keyword evidence="3" id="KW-1185">Reference proteome</keyword>